<evidence type="ECO:0000259" key="9">
    <source>
        <dbReference type="PROSITE" id="PS51910"/>
    </source>
</evidence>
<dbReference type="InterPro" id="IPR011583">
    <property type="entry name" value="Chitinase_II/V-like_cat"/>
</dbReference>
<name>A0A2N9FX81_FAGSY</name>
<evidence type="ECO:0000256" key="5">
    <source>
        <dbReference type="ARBA" id="ARBA00022840"/>
    </source>
</evidence>
<dbReference type="Gene3D" id="3.30.200.20">
    <property type="entry name" value="Phosphorylase Kinase, domain 1"/>
    <property type="match status" value="1"/>
</dbReference>
<dbReference type="PROSITE" id="PS51910">
    <property type="entry name" value="GH18_2"/>
    <property type="match status" value="1"/>
</dbReference>
<dbReference type="Pfam" id="PF07714">
    <property type="entry name" value="PK_Tyr_Ser-Thr"/>
    <property type="match status" value="1"/>
</dbReference>
<dbReference type="InterPro" id="IPR001223">
    <property type="entry name" value="Glyco_hydro18_cat"/>
</dbReference>
<evidence type="ECO:0000313" key="10">
    <source>
        <dbReference type="EMBL" id="SPC91384.1"/>
    </source>
</evidence>
<dbReference type="SMART" id="SM00636">
    <property type="entry name" value="Glyco_18"/>
    <property type="match status" value="1"/>
</dbReference>
<evidence type="ECO:0000256" key="2">
    <source>
        <dbReference type="ARBA" id="ARBA00022679"/>
    </source>
</evidence>
<dbReference type="CDD" id="cd14066">
    <property type="entry name" value="STKc_IRAK"/>
    <property type="match status" value="1"/>
</dbReference>
<feature type="signal peptide" evidence="7">
    <location>
        <begin position="1"/>
        <end position="22"/>
    </location>
</feature>
<dbReference type="InterPro" id="IPR017853">
    <property type="entry name" value="GH"/>
</dbReference>
<dbReference type="FunFam" id="1.10.510.10:FF:001964">
    <property type="entry name" value="Uncharacterized protein"/>
    <property type="match status" value="1"/>
</dbReference>
<keyword evidence="5" id="KW-0067">ATP-binding</keyword>
<protein>
    <submittedName>
        <fullName evidence="10">Uncharacterized protein</fullName>
    </submittedName>
</protein>
<dbReference type="SUPFAM" id="SSF51445">
    <property type="entry name" value="(Trans)glycosidases"/>
    <property type="match status" value="1"/>
</dbReference>
<evidence type="ECO:0000256" key="7">
    <source>
        <dbReference type="SAM" id="SignalP"/>
    </source>
</evidence>
<dbReference type="PROSITE" id="PS50011">
    <property type="entry name" value="PROTEIN_KINASE_DOM"/>
    <property type="match status" value="1"/>
</dbReference>
<evidence type="ECO:0000256" key="6">
    <source>
        <dbReference type="SAM" id="Phobius"/>
    </source>
</evidence>
<accession>A0A2N9FX81</accession>
<proteinExistence type="predicted"/>
<dbReference type="Gene3D" id="1.10.510.10">
    <property type="entry name" value="Transferase(Phosphotransferase) domain 1"/>
    <property type="match status" value="1"/>
</dbReference>
<keyword evidence="7" id="KW-0732">Signal</keyword>
<dbReference type="PROSITE" id="PS00108">
    <property type="entry name" value="PROTEIN_KINASE_ST"/>
    <property type="match status" value="1"/>
</dbReference>
<keyword evidence="6" id="KW-0472">Membrane</keyword>
<dbReference type="GO" id="GO:0005886">
    <property type="term" value="C:plasma membrane"/>
    <property type="evidence" value="ECO:0007669"/>
    <property type="project" value="TreeGrafter"/>
</dbReference>
<dbReference type="SMART" id="SM00220">
    <property type="entry name" value="S_TKc"/>
    <property type="match status" value="1"/>
</dbReference>
<reference evidence="10" key="1">
    <citation type="submission" date="2018-02" db="EMBL/GenBank/DDBJ databases">
        <authorList>
            <person name="Cohen D.B."/>
            <person name="Kent A.D."/>
        </authorList>
    </citation>
    <scope>NUCLEOTIDE SEQUENCE</scope>
</reference>
<dbReference type="CDD" id="cd02879">
    <property type="entry name" value="GH18_plant_chitinase_class_V"/>
    <property type="match status" value="1"/>
</dbReference>
<dbReference type="PANTHER" id="PTHR27002">
    <property type="entry name" value="RECEPTOR-LIKE SERINE/THREONINE-PROTEIN KINASE SD1-8"/>
    <property type="match status" value="1"/>
</dbReference>
<dbReference type="SUPFAM" id="SSF56112">
    <property type="entry name" value="Protein kinase-like (PK-like)"/>
    <property type="match status" value="1"/>
</dbReference>
<dbReference type="InterPro" id="IPR000719">
    <property type="entry name" value="Prot_kinase_dom"/>
</dbReference>
<keyword evidence="2" id="KW-0808">Transferase</keyword>
<dbReference type="InterPro" id="IPR029070">
    <property type="entry name" value="Chitinase_insertion_sf"/>
</dbReference>
<evidence type="ECO:0000256" key="3">
    <source>
        <dbReference type="ARBA" id="ARBA00022741"/>
    </source>
</evidence>
<evidence type="ECO:0000259" key="8">
    <source>
        <dbReference type="PROSITE" id="PS50011"/>
    </source>
</evidence>
<evidence type="ECO:0000256" key="1">
    <source>
        <dbReference type="ARBA" id="ARBA00022527"/>
    </source>
</evidence>
<dbReference type="Gene3D" id="3.10.50.10">
    <property type="match status" value="1"/>
</dbReference>
<keyword evidence="6" id="KW-0812">Transmembrane</keyword>
<keyword evidence="3" id="KW-0547">Nucleotide-binding</keyword>
<dbReference type="InterPro" id="IPR001245">
    <property type="entry name" value="Ser-Thr/Tyr_kinase_cat_dom"/>
</dbReference>
<dbReference type="FunFam" id="3.10.50.10:FF:000015">
    <property type="entry name" value="Chitotriosidase-1"/>
    <property type="match status" value="1"/>
</dbReference>
<dbReference type="GO" id="GO:0004674">
    <property type="term" value="F:protein serine/threonine kinase activity"/>
    <property type="evidence" value="ECO:0007669"/>
    <property type="project" value="UniProtKB-KW"/>
</dbReference>
<evidence type="ECO:0000256" key="4">
    <source>
        <dbReference type="ARBA" id="ARBA00022777"/>
    </source>
</evidence>
<dbReference type="InterPro" id="IPR008271">
    <property type="entry name" value="Ser/Thr_kinase_AS"/>
</dbReference>
<dbReference type="InterPro" id="IPR011009">
    <property type="entry name" value="Kinase-like_dom_sf"/>
</dbReference>
<dbReference type="Pfam" id="PF00704">
    <property type="entry name" value="Glyco_hydro_18"/>
    <property type="match status" value="1"/>
</dbReference>
<gene>
    <name evidence="10" type="ORF">FSB_LOCUS19266</name>
</gene>
<dbReference type="PANTHER" id="PTHR27002:SF559">
    <property type="entry name" value="CYSTEINE-RICH RLK (RECEPTOR-LIKE KINASE) PROTEIN"/>
    <property type="match status" value="1"/>
</dbReference>
<feature type="domain" description="Protein kinase" evidence="8">
    <location>
        <begin position="452"/>
        <end position="738"/>
    </location>
</feature>
<feature type="chain" id="PRO_5014647198" evidence="7">
    <location>
        <begin position="23"/>
        <end position="804"/>
    </location>
</feature>
<dbReference type="SUPFAM" id="SSF54556">
    <property type="entry name" value="Chitinase insertion domain"/>
    <property type="match status" value="1"/>
</dbReference>
<feature type="transmembrane region" description="Helical" evidence="6">
    <location>
        <begin position="378"/>
        <end position="400"/>
    </location>
</feature>
<dbReference type="GO" id="GO:0005975">
    <property type="term" value="P:carbohydrate metabolic process"/>
    <property type="evidence" value="ECO:0007669"/>
    <property type="project" value="InterPro"/>
</dbReference>
<dbReference type="FunFam" id="3.30.200.20:FF:000951">
    <property type="entry name" value="Uncharacterized protein"/>
    <property type="match status" value="1"/>
</dbReference>
<keyword evidence="4" id="KW-0418">Kinase</keyword>
<dbReference type="GO" id="GO:0008061">
    <property type="term" value="F:chitin binding"/>
    <property type="evidence" value="ECO:0007669"/>
    <property type="project" value="InterPro"/>
</dbReference>
<feature type="domain" description="GH18" evidence="9">
    <location>
        <begin position="28"/>
        <end position="371"/>
    </location>
</feature>
<organism evidence="10">
    <name type="scientific">Fagus sylvatica</name>
    <name type="common">Beechnut</name>
    <dbReference type="NCBI Taxonomy" id="28930"/>
    <lineage>
        <taxon>Eukaryota</taxon>
        <taxon>Viridiplantae</taxon>
        <taxon>Streptophyta</taxon>
        <taxon>Embryophyta</taxon>
        <taxon>Tracheophyta</taxon>
        <taxon>Spermatophyta</taxon>
        <taxon>Magnoliopsida</taxon>
        <taxon>eudicotyledons</taxon>
        <taxon>Gunneridae</taxon>
        <taxon>Pentapetalae</taxon>
        <taxon>rosids</taxon>
        <taxon>fabids</taxon>
        <taxon>Fagales</taxon>
        <taxon>Fagaceae</taxon>
        <taxon>Fagus</taxon>
    </lineage>
</organism>
<dbReference type="Gene3D" id="3.20.20.80">
    <property type="entry name" value="Glycosidases"/>
    <property type="match status" value="1"/>
</dbReference>
<dbReference type="GO" id="GO:0005524">
    <property type="term" value="F:ATP binding"/>
    <property type="evidence" value="ECO:0007669"/>
    <property type="project" value="UniProtKB-KW"/>
</dbReference>
<keyword evidence="6" id="KW-1133">Transmembrane helix</keyword>
<dbReference type="EMBL" id="OIVN01001224">
    <property type="protein sequence ID" value="SPC91384.1"/>
    <property type="molecule type" value="Genomic_DNA"/>
</dbReference>
<dbReference type="AlphaFoldDB" id="A0A2N9FX81"/>
<sequence length="804" mass="91734">MASKLVSLFLLLLYFLSLKSYCATPQSWIKAGYYYSGSETVISEINSKLFTHLLCAFAYINSSTYHLSINSSTEQKFSTFTDTVKRNNPLVTTLLSIWVGREDSSIFSSMINQSSYRKSFIQSSIETARFYGFHGLDFVGVLPSRSSDMINFDTLLNEWRIAMDSEARNSSKSELLLVMEAYYMPALDSVSYPIDSMQRNLDWVHVRSYDYYVPRKDNFTHTHAALYDLLNGANTDSGIKEWKRRGFLLSKLVLGLPYHGYAWTLVDPKNNALGAPALGPGVTADGSMAYKFIKSYVRSFPSEVTSVYNATYVVNFCTVGPTWINYDDVETVRAKIAYAKQKGLLGYSVFQVGNDDNWELSRAAQGEDEDQHNKRRRLLIILLTTAAVMLLLGTMIFYLWSRVIKSRGCIDSVKRLFYKVHIKLLATEDLDGNASNLQVFSYTTIKAATNNFSSENKLGQGGYGPVYKGKLRKGQEVAVKRLSRTSNQGLEEFKNEVTLTARLQHVNLVRVLGYCTEREENMLIYDYMPNKSLDLYLFDPTRHSLLDWPKRVDIIEGVTQGLLYLQEYSNFTIIHRDIKGSNILLDNEMKPKISDFGMARIFKKDEHEANTNRIVGTYGYVPPEYVRKGIYSTKSDVYSFGVLLLQIISGKRNTRYYGTHENMNLLDYAYQLWKEDEWLEFIDPSLDDSCSSYKLRRCMQVALLCVQENPVDRPSMLEVSSMLKNETGAITNPKKPAFSIQRDENEEQKCQLQENMCSVDDATISQFALPPAMERRVLTDGFFCLTVFVKLEKYCSSVDNTESS</sequence>
<keyword evidence="1" id="KW-0723">Serine/threonine-protein kinase</keyword>